<feature type="domain" description="Aminotransferase-like plant mobile" evidence="2">
    <location>
        <begin position="10"/>
        <end position="119"/>
    </location>
</feature>
<accession>A0A445DQK6</accession>
<dbReference type="GO" id="GO:0010073">
    <property type="term" value="P:meristem maintenance"/>
    <property type="evidence" value="ECO:0007669"/>
    <property type="project" value="InterPro"/>
</dbReference>
<dbReference type="InterPro" id="IPR044824">
    <property type="entry name" value="MAIN-like"/>
</dbReference>
<dbReference type="PANTHER" id="PTHR46033">
    <property type="entry name" value="PROTEIN MAIN-LIKE 2"/>
    <property type="match status" value="1"/>
</dbReference>
<dbReference type="PANTHER" id="PTHR46033:SF8">
    <property type="entry name" value="PROTEIN MAINTENANCE OF MERISTEMS-LIKE"/>
    <property type="match status" value="1"/>
</dbReference>
<dbReference type="EMBL" id="SDMP01000003">
    <property type="protein sequence ID" value="RYR65453.1"/>
    <property type="molecule type" value="Genomic_DNA"/>
</dbReference>
<reference evidence="3 4" key="1">
    <citation type="submission" date="2019-01" db="EMBL/GenBank/DDBJ databases">
        <title>Sequencing of cultivated peanut Arachis hypogaea provides insights into genome evolution and oil improvement.</title>
        <authorList>
            <person name="Chen X."/>
        </authorList>
    </citation>
    <scope>NUCLEOTIDE SEQUENCE [LARGE SCALE GENOMIC DNA]</scope>
    <source>
        <strain evidence="4">cv. Fuhuasheng</strain>
        <tissue evidence="3">Leaves</tissue>
    </source>
</reference>
<name>A0A445DQK6_ARAHY</name>
<evidence type="ECO:0000256" key="1">
    <source>
        <dbReference type="SAM" id="MobiDB-lite"/>
    </source>
</evidence>
<sequence>MIEFMDVDYRTIQLGSACLSHLYRALCRASRYDCKEIDGSLTLLLVWAFIRLPYLAPVQREPRSFPLANRWRNWEHGNRRFRYLTLAHFRKAFDDLQEGQYVWVAYSMDRMDSDIIPAEIYMHSVVWSATGVPHQEQNLDKAHGEVLTGSKNFNWAIVTSHSIWVMQWTNRYNHILTELSMPPQNPLDIYMHWYRNKYGHHLKLSDRMVQENDEGDQVMDDVVEGNEANKENEEQLPDSPPPPPPPLPPPPPPQEQPQSSSQYVSQTQFTSPYPIHQQY</sequence>
<feature type="compositionally biased region" description="Pro residues" evidence="1">
    <location>
        <begin position="238"/>
        <end position="255"/>
    </location>
</feature>
<comment type="caution">
    <text evidence="3">The sequence shown here is derived from an EMBL/GenBank/DDBJ whole genome shotgun (WGS) entry which is preliminary data.</text>
</comment>
<organism evidence="3 4">
    <name type="scientific">Arachis hypogaea</name>
    <name type="common">Peanut</name>
    <dbReference type="NCBI Taxonomy" id="3818"/>
    <lineage>
        <taxon>Eukaryota</taxon>
        <taxon>Viridiplantae</taxon>
        <taxon>Streptophyta</taxon>
        <taxon>Embryophyta</taxon>
        <taxon>Tracheophyta</taxon>
        <taxon>Spermatophyta</taxon>
        <taxon>Magnoliopsida</taxon>
        <taxon>eudicotyledons</taxon>
        <taxon>Gunneridae</taxon>
        <taxon>Pentapetalae</taxon>
        <taxon>rosids</taxon>
        <taxon>fabids</taxon>
        <taxon>Fabales</taxon>
        <taxon>Fabaceae</taxon>
        <taxon>Papilionoideae</taxon>
        <taxon>50 kb inversion clade</taxon>
        <taxon>dalbergioids sensu lato</taxon>
        <taxon>Dalbergieae</taxon>
        <taxon>Pterocarpus clade</taxon>
        <taxon>Arachis</taxon>
    </lineage>
</organism>
<evidence type="ECO:0000259" key="2">
    <source>
        <dbReference type="Pfam" id="PF10536"/>
    </source>
</evidence>
<evidence type="ECO:0000313" key="3">
    <source>
        <dbReference type="EMBL" id="RYR65453.1"/>
    </source>
</evidence>
<dbReference type="AlphaFoldDB" id="A0A445DQK6"/>
<evidence type="ECO:0000313" key="4">
    <source>
        <dbReference type="Proteomes" id="UP000289738"/>
    </source>
</evidence>
<keyword evidence="4" id="KW-1185">Reference proteome</keyword>
<protein>
    <recommendedName>
        <fullName evidence="2">Aminotransferase-like plant mobile domain-containing protein</fullName>
    </recommendedName>
</protein>
<dbReference type="Proteomes" id="UP000289738">
    <property type="component" value="Chromosome A03"/>
</dbReference>
<gene>
    <name evidence="3" type="ORF">Ahy_A03g011388</name>
</gene>
<feature type="region of interest" description="Disordered" evidence="1">
    <location>
        <begin position="224"/>
        <end position="279"/>
    </location>
</feature>
<proteinExistence type="predicted"/>
<dbReference type="Pfam" id="PF10536">
    <property type="entry name" value="PMD"/>
    <property type="match status" value="1"/>
</dbReference>
<dbReference type="InterPro" id="IPR019557">
    <property type="entry name" value="AminoTfrase-like_pln_mobile"/>
</dbReference>
<feature type="compositionally biased region" description="Polar residues" evidence="1">
    <location>
        <begin position="263"/>
        <end position="279"/>
    </location>
</feature>